<dbReference type="EMBL" id="WJBH02000314">
    <property type="protein sequence ID" value="KAI9549292.1"/>
    <property type="molecule type" value="Genomic_DNA"/>
</dbReference>
<dbReference type="AlphaFoldDB" id="A0AAD5KE88"/>
<gene>
    <name evidence="1" type="ORF">GHT06_007042</name>
</gene>
<accession>A0AAD5KE88</accession>
<proteinExistence type="predicted"/>
<dbReference type="Proteomes" id="UP000820818">
    <property type="component" value="Unassembled WGS sequence"/>
</dbReference>
<evidence type="ECO:0000313" key="2">
    <source>
        <dbReference type="Proteomes" id="UP000820818"/>
    </source>
</evidence>
<sequence length="140" mass="16132">MDFEANAKEGIAVDWPIRYKDLEKWYGYVERFAGISGSKDGLAQLPDGDFLPPMEMNVVEKVVAARIKEQYKGNRHMLIGRVANLTEALPVAQIVNTAINVGWDALLEDILALNLQHFLQQWQQETLLFAIFYRYKNFIR</sequence>
<reference evidence="1" key="1">
    <citation type="submission" date="2022-05" db="EMBL/GenBank/DDBJ databases">
        <title>A multi-omics perspective on studying reproductive biology in Daphnia sinensis.</title>
        <authorList>
            <person name="Jia J."/>
        </authorList>
    </citation>
    <scope>NUCLEOTIDE SEQUENCE</scope>
    <source>
        <strain evidence="1">WSL</strain>
    </source>
</reference>
<comment type="caution">
    <text evidence="1">The sequence shown here is derived from an EMBL/GenBank/DDBJ whole genome shotgun (WGS) entry which is preliminary data.</text>
</comment>
<organism evidence="1 2">
    <name type="scientific">Daphnia sinensis</name>
    <dbReference type="NCBI Taxonomy" id="1820382"/>
    <lineage>
        <taxon>Eukaryota</taxon>
        <taxon>Metazoa</taxon>
        <taxon>Ecdysozoa</taxon>
        <taxon>Arthropoda</taxon>
        <taxon>Crustacea</taxon>
        <taxon>Branchiopoda</taxon>
        <taxon>Diplostraca</taxon>
        <taxon>Cladocera</taxon>
        <taxon>Anomopoda</taxon>
        <taxon>Daphniidae</taxon>
        <taxon>Daphnia</taxon>
        <taxon>Daphnia similis group</taxon>
    </lineage>
</organism>
<evidence type="ECO:0000313" key="1">
    <source>
        <dbReference type="EMBL" id="KAI9549292.1"/>
    </source>
</evidence>
<name>A0AAD5KE88_9CRUS</name>
<keyword evidence="2" id="KW-1185">Reference proteome</keyword>
<protein>
    <submittedName>
        <fullName evidence="1">Uncharacterized protein</fullName>
    </submittedName>
</protein>